<dbReference type="PROSITE" id="PS50192">
    <property type="entry name" value="T_SNARE"/>
    <property type="match status" value="1"/>
</dbReference>
<dbReference type="SUPFAM" id="SSF58104">
    <property type="entry name" value="Methyl-accepting chemotaxis protein (MCP) signaling domain"/>
    <property type="match status" value="1"/>
</dbReference>
<feature type="transmembrane region" description="Helical" evidence="6">
    <location>
        <begin position="190"/>
        <end position="209"/>
    </location>
</feature>
<accession>A0ABU1V2N5</accession>
<evidence type="ECO:0000313" key="10">
    <source>
        <dbReference type="Proteomes" id="UP001253595"/>
    </source>
</evidence>
<dbReference type="Proteomes" id="UP001253595">
    <property type="component" value="Unassembled WGS sequence"/>
</dbReference>
<keyword evidence="2" id="KW-0997">Cell inner membrane</keyword>
<proteinExistence type="inferred from homology"/>
<dbReference type="InterPro" id="IPR004089">
    <property type="entry name" value="MCPsignal_dom"/>
</dbReference>
<feature type="transmembrane region" description="Helical" evidence="6">
    <location>
        <begin position="6"/>
        <end position="27"/>
    </location>
</feature>
<evidence type="ECO:0000313" key="9">
    <source>
        <dbReference type="EMBL" id="MDR7091675.1"/>
    </source>
</evidence>
<dbReference type="RefSeq" id="WP_310075222.1">
    <property type="nucleotide sequence ID" value="NZ_JAVDVX010000007.1"/>
</dbReference>
<dbReference type="InterPro" id="IPR004090">
    <property type="entry name" value="Chemotax_Me-accpt_rcpt"/>
</dbReference>
<evidence type="ECO:0000256" key="2">
    <source>
        <dbReference type="ARBA" id="ARBA00022519"/>
    </source>
</evidence>
<keyword evidence="10" id="KW-1185">Reference proteome</keyword>
<dbReference type="InterPro" id="IPR047347">
    <property type="entry name" value="YvaQ-like_sensor"/>
</dbReference>
<dbReference type="InterPro" id="IPR000727">
    <property type="entry name" value="T_SNARE_dom"/>
</dbReference>
<keyword evidence="6" id="KW-0812">Transmembrane</keyword>
<evidence type="ECO:0000259" key="7">
    <source>
        <dbReference type="PROSITE" id="PS50111"/>
    </source>
</evidence>
<feature type="domain" description="T-SNARE coiled-coil homology" evidence="8">
    <location>
        <begin position="465"/>
        <end position="519"/>
    </location>
</feature>
<sequence length="543" mass="59110">MKVINRLYIGFVLLLLLMILTTVMGVLKIRKADQILTTVAEQTSVEQRQAINFRGSVHDRAISIRDAVLEGNLTASQKHLGDIVKLDKFYQDSAVLLDRLYSSKQGNNPEEQRLLAAIKTIEKQTLEITAQCIRLLNANDYDQARSFLLSDVSPSYAEWLKRINALIDLQEKEIQQSVKSVRDETHSFQLFMMIVTAFSLVIGAAFSVLTVKRLLQILGGEPEQAAEIINQIADGDLRLTVEASAPNSIMSALHKLNSQLNQMTASTTKAAADLMSASTDLLNTSKQNEKLIGQQKHETEQGASAIQQMANSVIDVAHHTNQAAILAQTAMKEFTAGQQEVDKTQQTISQLASKVGEAAVVIDNLSEGSREIGSVLDVIQGIAEQTNLLALNAAIEAARAGEQGRGFAVVADEVRSLAGRTQQSTRQIQEVIKRMQDGSQKAVEVMKQGQEQASLSVDQAHRAGDALKAINSSVTRINDMNTQIAATAEEQSVVAADINKNFDRITHSANLAEQEARKITQSSNALDGLATILGSAVKQFKVS</sequence>
<dbReference type="PANTHER" id="PTHR32089:SF120">
    <property type="entry name" value="METHYL-ACCEPTING CHEMOTAXIS PROTEIN TLPQ"/>
    <property type="match status" value="1"/>
</dbReference>
<dbReference type="PROSITE" id="PS50111">
    <property type="entry name" value="CHEMOTAXIS_TRANSDUC_2"/>
    <property type="match status" value="1"/>
</dbReference>
<keyword evidence="2" id="KW-1003">Cell membrane</keyword>
<organism evidence="9 10">
    <name type="scientific">Cellvibrio fibrivorans</name>
    <dbReference type="NCBI Taxonomy" id="126350"/>
    <lineage>
        <taxon>Bacteria</taxon>
        <taxon>Pseudomonadati</taxon>
        <taxon>Pseudomonadota</taxon>
        <taxon>Gammaproteobacteria</taxon>
        <taxon>Cellvibrionales</taxon>
        <taxon>Cellvibrionaceae</taxon>
        <taxon>Cellvibrio</taxon>
    </lineage>
</organism>
<dbReference type="PANTHER" id="PTHR32089">
    <property type="entry name" value="METHYL-ACCEPTING CHEMOTAXIS PROTEIN MCPB"/>
    <property type="match status" value="1"/>
</dbReference>
<dbReference type="CDD" id="cd19411">
    <property type="entry name" value="MCP2201-like_sensor"/>
    <property type="match status" value="1"/>
</dbReference>
<evidence type="ECO:0000256" key="1">
    <source>
        <dbReference type="ARBA" id="ARBA00004429"/>
    </source>
</evidence>
<feature type="domain" description="Methyl-accepting transducer" evidence="7">
    <location>
        <begin position="270"/>
        <end position="506"/>
    </location>
</feature>
<dbReference type="PRINTS" id="PR00260">
    <property type="entry name" value="CHEMTRNSDUCR"/>
</dbReference>
<dbReference type="CDD" id="cd11386">
    <property type="entry name" value="MCP_signal"/>
    <property type="match status" value="1"/>
</dbReference>
<dbReference type="SMART" id="SM00283">
    <property type="entry name" value="MA"/>
    <property type="match status" value="1"/>
</dbReference>
<protein>
    <submittedName>
        <fullName evidence="9">Methyl-accepting chemotaxis protein</fullName>
    </submittedName>
</protein>
<dbReference type="Pfam" id="PF00015">
    <property type="entry name" value="MCPsignal"/>
    <property type="match status" value="1"/>
</dbReference>
<dbReference type="Gene3D" id="1.10.287.950">
    <property type="entry name" value="Methyl-accepting chemotaxis protein"/>
    <property type="match status" value="1"/>
</dbReference>
<keyword evidence="6" id="KW-1133">Transmembrane helix</keyword>
<evidence type="ECO:0000256" key="6">
    <source>
        <dbReference type="SAM" id="Phobius"/>
    </source>
</evidence>
<evidence type="ECO:0000256" key="3">
    <source>
        <dbReference type="ARBA" id="ARBA00023224"/>
    </source>
</evidence>
<keyword evidence="3 5" id="KW-0807">Transducer</keyword>
<evidence type="ECO:0000256" key="5">
    <source>
        <dbReference type="PROSITE-ProRule" id="PRU00284"/>
    </source>
</evidence>
<dbReference type="InterPro" id="IPR024478">
    <property type="entry name" value="HlyB_4HB_MCP"/>
</dbReference>
<keyword evidence="6" id="KW-0472">Membrane</keyword>
<comment type="similarity">
    <text evidence="4">Belongs to the methyl-accepting chemotaxis (MCP) protein family.</text>
</comment>
<evidence type="ECO:0000256" key="4">
    <source>
        <dbReference type="ARBA" id="ARBA00029447"/>
    </source>
</evidence>
<reference evidence="9 10" key="1">
    <citation type="submission" date="2023-07" db="EMBL/GenBank/DDBJ databases">
        <title>Sorghum-associated microbial communities from plants grown in Nebraska, USA.</title>
        <authorList>
            <person name="Schachtman D."/>
        </authorList>
    </citation>
    <scope>NUCLEOTIDE SEQUENCE [LARGE SCALE GENOMIC DNA]</scope>
    <source>
        <strain evidence="9 10">BE190</strain>
    </source>
</reference>
<dbReference type="EMBL" id="JAVDVX010000007">
    <property type="protein sequence ID" value="MDR7091675.1"/>
    <property type="molecule type" value="Genomic_DNA"/>
</dbReference>
<comment type="subcellular location">
    <subcellularLocation>
        <location evidence="1">Cell inner membrane</location>
        <topology evidence="1">Multi-pass membrane protein</topology>
    </subcellularLocation>
</comment>
<gene>
    <name evidence="9" type="ORF">J2X05_003710</name>
</gene>
<evidence type="ECO:0000259" key="8">
    <source>
        <dbReference type="PROSITE" id="PS50192"/>
    </source>
</evidence>
<name>A0ABU1V2N5_9GAMM</name>
<comment type="caution">
    <text evidence="9">The sequence shown here is derived from an EMBL/GenBank/DDBJ whole genome shotgun (WGS) entry which is preliminary data.</text>
</comment>
<dbReference type="Pfam" id="PF12729">
    <property type="entry name" value="4HB_MCP_1"/>
    <property type="match status" value="1"/>
</dbReference>